<dbReference type="GO" id="GO:0006605">
    <property type="term" value="P:protein targeting"/>
    <property type="evidence" value="ECO:0007669"/>
    <property type="project" value="UniProtKB-UniRule"/>
</dbReference>
<dbReference type="InterPro" id="IPR022813">
    <property type="entry name" value="SecD/SecF_arch_bac"/>
</dbReference>
<evidence type="ECO:0000313" key="15">
    <source>
        <dbReference type="Proteomes" id="UP000295724"/>
    </source>
</evidence>
<evidence type="ECO:0000256" key="7">
    <source>
        <dbReference type="ARBA" id="ARBA00023010"/>
    </source>
</evidence>
<dbReference type="NCBIfam" id="TIGR00966">
    <property type="entry name" value="transloc_SecF"/>
    <property type="match status" value="1"/>
</dbReference>
<comment type="subunit">
    <text evidence="12">Forms a complex with SecD. Part of the essential Sec protein translocation apparatus which comprises SecA, SecYEG and auxiliary proteins SecDF-YajC and YidC.</text>
</comment>
<dbReference type="Pfam" id="PF07549">
    <property type="entry name" value="Sec_GG"/>
    <property type="match status" value="1"/>
</dbReference>
<evidence type="ECO:0000256" key="9">
    <source>
        <dbReference type="ARBA" id="ARBA00059018"/>
    </source>
</evidence>
<dbReference type="NCBIfam" id="TIGR00916">
    <property type="entry name" value="2A0604s01"/>
    <property type="match status" value="1"/>
</dbReference>
<keyword evidence="7 12" id="KW-0811">Translocation</keyword>
<comment type="caution">
    <text evidence="14">The sequence shown here is derived from an EMBL/GenBank/DDBJ whole genome shotgun (WGS) entry which is preliminary data.</text>
</comment>
<feature type="transmembrane region" description="Helical" evidence="12">
    <location>
        <begin position="175"/>
        <end position="196"/>
    </location>
</feature>
<dbReference type="PANTHER" id="PTHR30081:SF8">
    <property type="entry name" value="PROTEIN TRANSLOCASE SUBUNIT SECF"/>
    <property type="match status" value="1"/>
</dbReference>
<feature type="transmembrane region" description="Helical" evidence="12">
    <location>
        <begin position="278"/>
        <end position="306"/>
    </location>
</feature>
<dbReference type="SUPFAM" id="SSF82866">
    <property type="entry name" value="Multidrug efflux transporter AcrB transmembrane domain"/>
    <property type="match status" value="1"/>
</dbReference>
<evidence type="ECO:0000256" key="3">
    <source>
        <dbReference type="ARBA" id="ARBA00022475"/>
    </source>
</evidence>
<dbReference type="Gene3D" id="1.20.1640.10">
    <property type="entry name" value="Multidrug efflux transporter AcrB transmembrane domain"/>
    <property type="match status" value="1"/>
</dbReference>
<keyword evidence="5 12" id="KW-0653">Protein transport</keyword>
<keyword evidence="8 12" id="KW-0472">Membrane</keyword>
<evidence type="ECO:0000256" key="11">
    <source>
        <dbReference type="ARBA" id="ARBA00061053"/>
    </source>
</evidence>
<feature type="transmembrane region" description="Helical" evidence="12">
    <location>
        <begin position="151"/>
        <end position="168"/>
    </location>
</feature>
<dbReference type="RefSeq" id="WP_099019104.1">
    <property type="nucleotide sequence ID" value="NZ_NIHB01000002.1"/>
</dbReference>
<dbReference type="HAMAP" id="MF_01464_B">
    <property type="entry name" value="SecF_B"/>
    <property type="match status" value="1"/>
</dbReference>
<dbReference type="PRINTS" id="PR01755">
    <property type="entry name" value="SECFTRNLCASE"/>
</dbReference>
<evidence type="ECO:0000256" key="1">
    <source>
        <dbReference type="ARBA" id="ARBA00004651"/>
    </source>
</evidence>
<sequence>MNILGKIKYDFMGKRKIALVVSSLLIIMSLISIVTRGLNFGLDFTGGTVVVVHFEEGIGVTEVRENLEASGYQNIVVKNFGSSKDIEITLPPQEKAVATPDMDEQSDSTQKDEAKLSNAVLEELKKLDSSARISKADFVGPQVGDELIEQGSLALLYAIMGILIYVTIRFEWRFSLGSIAALVHDVIITAGVFSIWQVEFDLTVLAALLAVIGYSLNDTIVVFDRIRENFRKGRKATTEQVINNSIGQTLSRTVITSFTTMLVLLALFFFGGDLIHGFAFALIVGVIVGTYSSIFVASTTTLALGISREDLIPVEKEGANLEHIP</sequence>
<dbReference type="GO" id="GO:0005886">
    <property type="term" value="C:plasma membrane"/>
    <property type="evidence" value="ECO:0007669"/>
    <property type="project" value="UniProtKB-SubCell"/>
</dbReference>
<evidence type="ECO:0000256" key="10">
    <source>
        <dbReference type="ARBA" id="ARBA00060856"/>
    </source>
</evidence>
<comment type="similarity">
    <text evidence="10">In the C-terminal section; belongs to the SecD/SecF family. SecF subfamily.</text>
</comment>
<dbReference type="GO" id="GO:0065002">
    <property type="term" value="P:intracellular protein transmembrane transport"/>
    <property type="evidence" value="ECO:0007669"/>
    <property type="project" value="UniProtKB-UniRule"/>
</dbReference>
<dbReference type="EMBL" id="SNZB01000002">
    <property type="protein sequence ID" value="TDR22464.1"/>
    <property type="molecule type" value="Genomic_DNA"/>
</dbReference>
<dbReference type="FunFam" id="1.20.1640.10:FF:000024">
    <property type="entry name" value="Multifunctional fusion protein"/>
    <property type="match status" value="1"/>
</dbReference>
<dbReference type="GO" id="GO:0043952">
    <property type="term" value="P:protein transport by the Sec complex"/>
    <property type="evidence" value="ECO:0007669"/>
    <property type="project" value="UniProtKB-UniRule"/>
</dbReference>
<proteinExistence type="inferred from homology"/>
<dbReference type="InterPro" id="IPR048634">
    <property type="entry name" value="SecD_SecF_C"/>
</dbReference>
<evidence type="ECO:0000256" key="5">
    <source>
        <dbReference type="ARBA" id="ARBA00022927"/>
    </source>
</evidence>
<dbReference type="InterPro" id="IPR022645">
    <property type="entry name" value="SecD/SecF_bac"/>
</dbReference>
<reference evidence="14 15" key="1">
    <citation type="submission" date="2019-03" db="EMBL/GenBank/DDBJ databases">
        <title>Genomic Encyclopedia of Type Strains, Phase IV (KMG-IV): sequencing the most valuable type-strain genomes for metagenomic binning, comparative biology and taxonomic classification.</title>
        <authorList>
            <person name="Goeker M."/>
        </authorList>
    </citation>
    <scope>NUCLEOTIDE SEQUENCE [LARGE SCALE GENOMIC DNA]</scope>
    <source>
        <strain evidence="14 15">DSM 25488</strain>
    </source>
</reference>
<evidence type="ECO:0000259" key="13">
    <source>
        <dbReference type="Pfam" id="PF02355"/>
    </source>
</evidence>
<dbReference type="PANTHER" id="PTHR30081">
    <property type="entry name" value="PROTEIN-EXPORT MEMBRANE PROTEIN SEC"/>
    <property type="match status" value="1"/>
</dbReference>
<comment type="subcellular location">
    <subcellularLocation>
        <location evidence="1 12">Cell membrane</location>
        <topology evidence="1 12">Multi-pass membrane protein</topology>
    </subcellularLocation>
</comment>
<evidence type="ECO:0000256" key="6">
    <source>
        <dbReference type="ARBA" id="ARBA00022989"/>
    </source>
</evidence>
<keyword evidence="4 12" id="KW-0812">Transmembrane</keyword>
<dbReference type="Proteomes" id="UP000295724">
    <property type="component" value="Unassembled WGS sequence"/>
</dbReference>
<dbReference type="InterPro" id="IPR005665">
    <property type="entry name" value="SecF_bac"/>
</dbReference>
<evidence type="ECO:0000256" key="2">
    <source>
        <dbReference type="ARBA" id="ARBA00022448"/>
    </source>
</evidence>
<name>A0A4R6XW51_9GAMM</name>
<keyword evidence="6 12" id="KW-1133">Transmembrane helix</keyword>
<protein>
    <recommendedName>
        <fullName evidence="12">Protein-export membrane protein SecF</fullName>
    </recommendedName>
</protein>
<accession>A0A4R6XW51</accession>
<evidence type="ECO:0000256" key="4">
    <source>
        <dbReference type="ARBA" id="ARBA00022692"/>
    </source>
</evidence>
<comment type="similarity">
    <text evidence="12">Belongs to the SecD/SecF family. SecF subfamily.</text>
</comment>
<dbReference type="Pfam" id="PF02355">
    <property type="entry name" value="SecD_SecF_C"/>
    <property type="match status" value="1"/>
</dbReference>
<feature type="transmembrane region" description="Helical" evidence="12">
    <location>
        <begin position="254"/>
        <end position="272"/>
    </location>
</feature>
<organism evidence="14 15">
    <name type="scientific">Marinicella litoralis</name>
    <dbReference type="NCBI Taxonomy" id="644220"/>
    <lineage>
        <taxon>Bacteria</taxon>
        <taxon>Pseudomonadati</taxon>
        <taxon>Pseudomonadota</taxon>
        <taxon>Gammaproteobacteria</taxon>
        <taxon>Lysobacterales</taxon>
        <taxon>Marinicellaceae</taxon>
        <taxon>Marinicella</taxon>
    </lineage>
</organism>
<dbReference type="OrthoDB" id="9774769at2"/>
<comment type="similarity">
    <text evidence="11">In the N-terminal section; belongs to the SecD/SecF family. SecD subfamily.</text>
</comment>
<keyword evidence="3 12" id="KW-1003">Cell membrane</keyword>
<dbReference type="AlphaFoldDB" id="A0A4R6XW51"/>
<keyword evidence="2 12" id="KW-0813">Transport</keyword>
<comment type="function">
    <text evidence="9 12">Part of the Sec protein translocase complex. Interacts with the SecYEG preprotein conducting channel. SecDF uses the proton motive force (PMF) to complete protein translocation after the ATP-dependent function of SecA.</text>
</comment>
<feature type="transmembrane region" description="Helical" evidence="12">
    <location>
        <begin position="17"/>
        <end position="35"/>
    </location>
</feature>
<feature type="domain" description="Protein export membrane protein SecD/SecF C-terminal" evidence="13">
    <location>
        <begin position="122"/>
        <end position="304"/>
    </location>
</feature>
<dbReference type="InterPro" id="IPR055344">
    <property type="entry name" value="SecD_SecF_C_bact"/>
</dbReference>
<gene>
    <name evidence="12" type="primary">secF</name>
    <name evidence="14" type="ORF">C8D91_0955</name>
</gene>
<evidence type="ECO:0000256" key="12">
    <source>
        <dbReference type="HAMAP-Rule" id="MF_01464"/>
    </source>
</evidence>
<dbReference type="GO" id="GO:0015450">
    <property type="term" value="F:protein-transporting ATPase activity"/>
    <property type="evidence" value="ECO:0007669"/>
    <property type="project" value="InterPro"/>
</dbReference>
<evidence type="ECO:0000256" key="8">
    <source>
        <dbReference type="ARBA" id="ARBA00023136"/>
    </source>
</evidence>
<evidence type="ECO:0000313" key="14">
    <source>
        <dbReference type="EMBL" id="TDR22464.1"/>
    </source>
</evidence>
<dbReference type="InterPro" id="IPR022646">
    <property type="entry name" value="SecD/SecF_CS"/>
</dbReference>
<keyword evidence="15" id="KW-1185">Reference proteome</keyword>
<feature type="transmembrane region" description="Helical" evidence="12">
    <location>
        <begin position="202"/>
        <end position="223"/>
    </location>
</feature>